<dbReference type="GO" id="GO:0005960">
    <property type="term" value="C:glycine cleavage complex"/>
    <property type="evidence" value="ECO:0007669"/>
    <property type="project" value="UniProtKB-UniRule"/>
</dbReference>
<dbReference type="NCBIfam" id="NF002270">
    <property type="entry name" value="PRK01202.1"/>
    <property type="match status" value="1"/>
</dbReference>
<dbReference type="HAMAP" id="MF_00272">
    <property type="entry name" value="GcvH"/>
    <property type="match status" value="1"/>
</dbReference>
<keyword evidence="2 3" id="KW-0450">Lipoyl</keyword>
<organism evidence="4 5">
    <name type="scientific">Owenia fusiformis</name>
    <name type="common">Polychaete worm</name>
    <dbReference type="NCBI Taxonomy" id="6347"/>
    <lineage>
        <taxon>Eukaryota</taxon>
        <taxon>Metazoa</taxon>
        <taxon>Spiralia</taxon>
        <taxon>Lophotrochozoa</taxon>
        <taxon>Annelida</taxon>
        <taxon>Polychaeta</taxon>
        <taxon>Sedentaria</taxon>
        <taxon>Canalipalpata</taxon>
        <taxon>Sabellida</taxon>
        <taxon>Oweniida</taxon>
        <taxon>Oweniidae</taxon>
        <taxon>Owenia</taxon>
    </lineage>
</organism>
<dbReference type="GO" id="GO:0009249">
    <property type="term" value="P:protein lipoylation"/>
    <property type="evidence" value="ECO:0007669"/>
    <property type="project" value="TreeGrafter"/>
</dbReference>
<comment type="subcellular location">
    <subcellularLocation>
        <location evidence="3">Mitochondrion</location>
    </subcellularLocation>
</comment>
<dbReference type="PROSITE" id="PS50968">
    <property type="entry name" value="BIOTINYL_LIPOYL"/>
    <property type="match status" value="1"/>
</dbReference>
<accession>A0A8J1XSM9</accession>
<dbReference type="OrthoDB" id="10264154at2759"/>
<dbReference type="NCBIfam" id="TIGR00527">
    <property type="entry name" value="gcvH"/>
    <property type="match status" value="1"/>
</dbReference>
<dbReference type="InterPro" id="IPR000089">
    <property type="entry name" value="Biotin_lipoyl"/>
</dbReference>
<dbReference type="Pfam" id="PF01597">
    <property type="entry name" value="GCV_H"/>
    <property type="match status" value="1"/>
</dbReference>
<reference evidence="4" key="1">
    <citation type="submission" date="2022-03" db="EMBL/GenBank/DDBJ databases">
        <authorList>
            <person name="Martin C."/>
        </authorList>
    </citation>
    <scope>NUCLEOTIDE SEQUENCE</scope>
</reference>
<dbReference type="CDD" id="cd06848">
    <property type="entry name" value="GCS_H"/>
    <property type="match status" value="1"/>
</dbReference>
<evidence type="ECO:0000256" key="2">
    <source>
        <dbReference type="ARBA" id="ARBA00022823"/>
    </source>
</evidence>
<comment type="caution">
    <text evidence="4">The sequence shown here is derived from an EMBL/GenBank/DDBJ whole genome shotgun (WGS) entry which is preliminary data.</text>
</comment>
<comment type="cofactor">
    <cofactor evidence="3">
        <name>(R)-lipoate</name>
        <dbReference type="ChEBI" id="CHEBI:83088"/>
    </cofactor>
    <text evidence="3">Binds 1 lipoyl cofactor covalently.</text>
</comment>
<dbReference type="PANTHER" id="PTHR11715:SF3">
    <property type="entry name" value="GLYCINE CLEAVAGE SYSTEM H PROTEIN-RELATED"/>
    <property type="match status" value="1"/>
</dbReference>
<dbReference type="PANTHER" id="PTHR11715">
    <property type="entry name" value="GLYCINE CLEAVAGE SYSTEM H PROTEIN"/>
    <property type="match status" value="1"/>
</dbReference>
<evidence type="ECO:0000313" key="4">
    <source>
        <dbReference type="EMBL" id="CAH1779580.1"/>
    </source>
</evidence>
<dbReference type="InterPro" id="IPR017453">
    <property type="entry name" value="GCV_H_sub"/>
</dbReference>
<dbReference type="GO" id="GO:0005829">
    <property type="term" value="C:cytosol"/>
    <property type="evidence" value="ECO:0007669"/>
    <property type="project" value="TreeGrafter"/>
</dbReference>
<comment type="similarity">
    <text evidence="1 3">Belongs to the GcvH family.</text>
</comment>
<protein>
    <recommendedName>
        <fullName evidence="3">Glycine cleavage system H protein</fullName>
    </recommendedName>
</protein>
<dbReference type="InterPro" id="IPR002930">
    <property type="entry name" value="GCV_H"/>
</dbReference>
<evidence type="ECO:0000313" key="5">
    <source>
        <dbReference type="Proteomes" id="UP000749559"/>
    </source>
</evidence>
<comment type="subunit">
    <text evidence="3">The glycine cleavage system is composed of four proteins: P, T, L and H.</text>
</comment>
<dbReference type="GO" id="GO:0019464">
    <property type="term" value="P:glycine decarboxylation via glycine cleavage system"/>
    <property type="evidence" value="ECO:0007669"/>
    <property type="project" value="UniProtKB-UniRule"/>
</dbReference>
<dbReference type="EMBL" id="CAIIXF020000003">
    <property type="protein sequence ID" value="CAH1779580.1"/>
    <property type="molecule type" value="Genomic_DNA"/>
</dbReference>
<gene>
    <name evidence="4" type="ORF">OFUS_LOCUS6380</name>
</gene>
<keyword evidence="3" id="KW-0496">Mitochondrion</keyword>
<dbReference type="Proteomes" id="UP000749559">
    <property type="component" value="Unassembled WGS sequence"/>
</dbReference>
<proteinExistence type="inferred from homology"/>
<dbReference type="Gene3D" id="2.40.50.100">
    <property type="match status" value="1"/>
</dbReference>
<keyword evidence="3" id="KW-0809">Transit peptide</keyword>
<name>A0A8J1XSM9_OWEFU</name>
<comment type="function">
    <text evidence="3">The H protein shuttles the methylamine group of glycine from the P protein to the T protein.</text>
</comment>
<evidence type="ECO:0000256" key="1">
    <source>
        <dbReference type="ARBA" id="ARBA00009249"/>
    </source>
</evidence>
<sequence length="136" mass="14656">MINRSISSTNRLLGARVYAESHEWVLMNENTATVGISDHAQGMLGDVVFVDLPEVGDTAEAGNACATVESVKAASDIYAPVSGEIVEVNTALENEPSLINTSPLDNGWLFKVKVQDGEQLSELKSEDQYLATIEDE</sequence>
<dbReference type="GO" id="GO:0005739">
    <property type="term" value="C:mitochondrion"/>
    <property type="evidence" value="ECO:0007669"/>
    <property type="project" value="UniProtKB-SubCell"/>
</dbReference>
<evidence type="ECO:0000256" key="3">
    <source>
        <dbReference type="RuleBase" id="RU364055"/>
    </source>
</evidence>
<dbReference type="SUPFAM" id="SSF51230">
    <property type="entry name" value="Single hybrid motif"/>
    <property type="match status" value="1"/>
</dbReference>
<dbReference type="InterPro" id="IPR011053">
    <property type="entry name" value="Single_hybrid_motif"/>
</dbReference>
<dbReference type="InterPro" id="IPR033753">
    <property type="entry name" value="GCV_H/Fam206"/>
</dbReference>
<keyword evidence="5" id="KW-1185">Reference proteome</keyword>
<dbReference type="AlphaFoldDB" id="A0A8J1XSM9"/>